<accession>A0ABY9T9S2</accession>
<evidence type="ECO:0000313" key="8">
    <source>
        <dbReference type="Proteomes" id="UP001256827"/>
    </source>
</evidence>
<evidence type="ECO:0000259" key="6">
    <source>
        <dbReference type="PROSITE" id="PS50249"/>
    </source>
</evidence>
<dbReference type="PANTHER" id="PTHR34858:SF1">
    <property type="entry name" value="CYSO-CYSTEINE PEPTIDASE"/>
    <property type="match status" value="1"/>
</dbReference>
<keyword evidence="1" id="KW-0645">Protease</keyword>
<dbReference type="InterPro" id="IPR037518">
    <property type="entry name" value="MPN"/>
</dbReference>
<protein>
    <submittedName>
        <fullName evidence="7">M67 family metallopeptidase</fullName>
    </submittedName>
</protein>
<evidence type="ECO:0000256" key="5">
    <source>
        <dbReference type="ARBA" id="ARBA00023049"/>
    </source>
</evidence>
<dbReference type="Proteomes" id="UP001256827">
    <property type="component" value="Chromosome"/>
</dbReference>
<evidence type="ECO:0000256" key="2">
    <source>
        <dbReference type="ARBA" id="ARBA00022723"/>
    </source>
</evidence>
<dbReference type="Pfam" id="PF14464">
    <property type="entry name" value="Prok-JAB"/>
    <property type="match status" value="1"/>
</dbReference>
<feature type="domain" description="MPN" evidence="6">
    <location>
        <begin position="1"/>
        <end position="119"/>
    </location>
</feature>
<dbReference type="SUPFAM" id="SSF102712">
    <property type="entry name" value="JAB1/MPN domain"/>
    <property type="match status" value="1"/>
</dbReference>
<dbReference type="InterPro" id="IPR000555">
    <property type="entry name" value="JAMM/MPN+_dom"/>
</dbReference>
<proteinExistence type="predicted"/>
<keyword evidence="2" id="KW-0479">Metal-binding</keyword>
<dbReference type="PANTHER" id="PTHR34858">
    <property type="entry name" value="CYSO-CYSTEINE PEPTIDASE"/>
    <property type="match status" value="1"/>
</dbReference>
<keyword evidence="5" id="KW-0482">Metalloprotease</keyword>
<evidence type="ECO:0000313" key="7">
    <source>
        <dbReference type="EMBL" id="WNC16622.1"/>
    </source>
</evidence>
<keyword evidence="3" id="KW-0378">Hydrolase</keyword>
<organism evidence="7 8">
    <name type="scientific">Brevibacillus brevis</name>
    <name type="common">Bacillus brevis</name>
    <dbReference type="NCBI Taxonomy" id="1393"/>
    <lineage>
        <taxon>Bacteria</taxon>
        <taxon>Bacillati</taxon>
        <taxon>Bacillota</taxon>
        <taxon>Bacilli</taxon>
        <taxon>Bacillales</taxon>
        <taxon>Paenibacillaceae</taxon>
        <taxon>Brevibacillus</taxon>
    </lineage>
</organism>
<name>A0ABY9T9S2_BREBE</name>
<dbReference type="RefSeq" id="WP_310771449.1">
    <property type="nucleotide sequence ID" value="NZ_CP134050.1"/>
</dbReference>
<dbReference type="InterPro" id="IPR028090">
    <property type="entry name" value="JAB_dom_prok"/>
</dbReference>
<evidence type="ECO:0000256" key="3">
    <source>
        <dbReference type="ARBA" id="ARBA00022801"/>
    </source>
</evidence>
<dbReference type="PROSITE" id="PS50249">
    <property type="entry name" value="MPN"/>
    <property type="match status" value="1"/>
</dbReference>
<dbReference type="EMBL" id="CP134050">
    <property type="protein sequence ID" value="WNC16622.1"/>
    <property type="molecule type" value="Genomic_DNA"/>
</dbReference>
<reference evidence="7 8" key="1">
    <citation type="submission" date="2023-09" db="EMBL/GenBank/DDBJ databases">
        <title>Complete Genome and Methylome dissection of Bacillus brevis NEB573 original source of BbsI restriction endonuclease.</title>
        <authorList>
            <person name="Fomenkov A."/>
            <person name="Roberts R.D."/>
        </authorList>
    </citation>
    <scope>NUCLEOTIDE SEQUENCE [LARGE SCALE GENOMIC DNA]</scope>
    <source>
        <strain evidence="7 8">NEB573</strain>
    </source>
</reference>
<dbReference type="CDD" id="cd08070">
    <property type="entry name" value="MPN_like"/>
    <property type="match status" value="1"/>
</dbReference>
<dbReference type="InterPro" id="IPR051929">
    <property type="entry name" value="VirAsm_ModProt"/>
</dbReference>
<keyword evidence="8" id="KW-1185">Reference proteome</keyword>
<evidence type="ECO:0000256" key="1">
    <source>
        <dbReference type="ARBA" id="ARBA00022670"/>
    </source>
</evidence>
<keyword evidence="4" id="KW-0862">Zinc</keyword>
<dbReference type="SMART" id="SM00232">
    <property type="entry name" value="JAB_MPN"/>
    <property type="match status" value="1"/>
</dbReference>
<dbReference type="Gene3D" id="3.40.140.10">
    <property type="entry name" value="Cytidine Deaminase, domain 2"/>
    <property type="match status" value="1"/>
</dbReference>
<evidence type="ECO:0000256" key="4">
    <source>
        <dbReference type="ARBA" id="ARBA00022833"/>
    </source>
</evidence>
<sequence>MSRTVWHEMIRHCVEERPTEACGLLSGRSGCAETIWRMENVEKSPVAFAMDSRQIQKVLQKMALKGESLVGIYHSHPTAPPVPSPEDIAYAYYPEAAYLIVSLSSPQPSLGCYRICGGRAFPLRFELR</sequence>
<gene>
    <name evidence="7" type="ORF">RGB73_09985</name>
</gene>